<evidence type="ECO:0000256" key="3">
    <source>
        <dbReference type="ARBA" id="ARBA00022692"/>
    </source>
</evidence>
<dbReference type="AlphaFoldDB" id="A0A512N7I8"/>
<feature type="transmembrane region" description="Helical" evidence="6">
    <location>
        <begin position="176"/>
        <end position="195"/>
    </location>
</feature>
<feature type="transmembrane region" description="Helical" evidence="6">
    <location>
        <begin position="268"/>
        <end position="294"/>
    </location>
</feature>
<accession>A0A512N7I8</accession>
<dbReference type="InterPro" id="IPR043428">
    <property type="entry name" value="LivM-like"/>
</dbReference>
<dbReference type="GO" id="GO:0005886">
    <property type="term" value="C:plasma membrane"/>
    <property type="evidence" value="ECO:0007669"/>
    <property type="project" value="UniProtKB-SubCell"/>
</dbReference>
<protein>
    <submittedName>
        <fullName evidence="7">Branched-chain amino acid ABC transporter permease</fullName>
    </submittedName>
</protein>
<evidence type="ECO:0000313" key="8">
    <source>
        <dbReference type="Proteomes" id="UP000321058"/>
    </source>
</evidence>
<dbReference type="EMBL" id="BKAJ01000033">
    <property type="protein sequence ID" value="GEP54948.1"/>
    <property type="molecule type" value="Genomic_DNA"/>
</dbReference>
<proteinExistence type="predicted"/>
<dbReference type="PANTHER" id="PTHR30482:SF17">
    <property type="entry name" value="ABC TRANSPORTER ATP-BINDING PROTEIN"/>
    <property type="match status" value="1"/>
</dbReference>
<keyword evidence="8" id="KW-1185">Reference proteome</keyword>
<evidence type="ECO:0000313" key="7">
    <source>
        <dbReference type="EMBL" id="GEP54948.1"/>
    </source>
</evidence>
<keyword evidence="5 6" id="KW-0472">Membrane</keyword>
<evidence type="ECO:0000256" key="4">
    <source>
        <dbReference type="ARBA" id="ARBA00022989"/>
    </source>
</evidence>
<dbReference type="Proteomes" id="UP000321058">
    <property type="component" value="Unassembled WGS sequence"/>
</dbReference>
<dbReference type="Pfam" id="PF02653">
    <property type="entry name" value="BPD_transp_2"/>
    <property type="match status" value="1"/>
</dbReference>
<feature type="transmembrane region" description="Helical" evidence="6">
    <location>
        <begin position="48"/>
        <end position="69"/>
    </location>
</feature>
<reference evidence="7 8" key="1">
    <citation type="submission" date="2019-07" db="EMBL/GenBank/DDBJ databases">
        <title>Whole genome shotgun sequence of Reyranella soli NBRC 108950.</title>
        <authorList>
            <person name="Hosoyama A."/>
            <person name="Uohara A."/>
            <person name="Ohji S."/>
            <person name="Ichikawa N."/>
        </authorList>
    </citation>
    <scope>NUCLEOTIDE SEQUENCE [LARGE SCALE GENOMIC DNA]</scope>
    <source>
        <strain evidence="7 8">NBRC 108950</strain>
    </source>
</reference>
<name>A0A512N7I8_9HYPH</name>
<comment type="caution">
    <text evidence="7">The sequence shown here is derived from an EMBL/GenBank/DDBJ whole genome shotgun (WGS) entry which is preliminary data.</text>
</comment>
<sequence>MSEAGTAVTAQQAGRARRPARRLLPWVEGGTLLVALVAPFALSERTDLVTLATNVMILSLLAISFDLCWGLSGIMSFGQALFFGVAGYVIALVGRDLEFSQLWATLPLAMLVGLLLAGLFAAFLLLGRKAPTTIFVALGTLTGSYAAERLVSGWQYVGAGNGLSAVKLLQLGGYEFVEGAAFYFLALIVLVLIYLGSRFIKRSQLGLVLAGMRQNEERLAFFGYRVQLFKALVFSLAGMVAGLGGALYSYHQGFIGPGNMGPGLSTTAVIYCLFGGSGTLIGPVLGTVAVEVLTYVLADIDAIKRIWPVILGLVLLAVVMFQPKGFLGLLVSDRERIGSYGRRRSGGS</sequence>
<evidence type="ECO:0000256" key="5">
    <source>
        <dbReference type="ARBA" id="ARBA00023136"/>
    </source>
</evidence>
<dbReference type="InterPro" id="IPR001851">
    <property type="entry name" value="ABC_transp_permease"/>
</dbReference>
<organism evidence="7 8">
    <name type="scientific">Reyranella soli</name>
    <dbReference type="NCBI Taxonomy" id="1230389"/>
    <lineage>
        <taxon>Bacteria</taxon>
        <taxon>Pseudomonadati</taxon>
        <taxon>Pseudomonadota</taxon>
        <taxon>Alphaproteobacteria</taxon>
        <taxon>Hyphomicrobiales</taxon>
        <taxon>Reyranellaceae</taxon>
        <taxon>Reyranella</taxon>
    </lineage>
</organism>
<feature type="transmembrane region" description="Helical" evidence="6">
    <location>
        <begin position="106"/>
        <end position="127"/>
    </location>
</feature>
<evidence type="ECO:0000256" key="2">
    <source>
        <dbReference type="ARBA" id="ARBA00022475"/>
    </source>
</evidence>
<keyword evidence="4 6" id="KW-1133">Transmembrane helix</keyword>
<feature type="transmembrane region" description="Helical" evidence="6">
    <location>
        <begin position="228"/>
        <end position="248"/>
    </location>
</feature>
<dbReference type="GO" id="GO:0015658">
    <property type="term" value="F:branched-chain amino acid transmembrane transporter activity"/>
    <property type="evidence" value="ECO:0007669"/>
    <property type="project" value="InterPro"/>
</dbReference>
<comment type="subcellular location">
    <subcellularLocation>
        <location evidence="1">Cell membrane</location>
        <topology evidence="1">Multi-pass membrane protein</topology>
    </subcellularLocation>
</comment>
<gene>
    <name evidence="7" type="ORF">RSO01_21140</name>
</gene>
<feature type="transmembrane region" description="Helical" evidence="6">
    <location>
        <begin position="76"/>
        <end position="94"/>
    </location>
</feature>
<feature type="transmembrane region" description="Helical" evidence="6">
    <location>
        <begin position="134"/>
        <end position="156"/>
    </location>
</feature>
<feature type="transmembrane region" description="Helical" evidence="6">
    <location>
        <begin position="306"/>
        <end position="323"/>
    </location>
</feature>
<dbReference type="CDD" id="cd06581">
    <property type="entry name" value="TM_PBP1_LivM_like"/>
    <property type="match status" value="1"/>
</dbReference>
<dbReference type="PANTHER" id="PTHR30482">
    <property type="entry name" value="HIGH-AFFINITY BRANCHED-CHAIN AMINO ACID TRANSPORT SYSTEM PERMEASE"/>
    <property type="match status" value="1"/>
</dbReference>
<evidence type="ECO:0000256" key="1">
    <source>
        <dbReference type="ARBA" id="ARBA00004651"/>
    </source>
</evidence>
<evidence type="ECO:0000256" key="6">
    <source>
        <dbReference type="SAM" id="Phobius"/>
    </source>
</evidence>
<feature type="transmembrane region" description="Helical" evidence="6">
    <location>
        <begin position="23"/>
        <end position="42"/>
    </location>
</feature>
<keyword evidence="3 6" id="KW-0812">Transmembrane</keyword>
<keyword evidence="2" id="KW-1003">Cell membrane</keyword>